<evidence type="ECO:0000313" key="3">
    <source>
        <dbReference type="Proteomes" id="UP000244803"/>
    </source>
</evidence>
<reference evidence="2" key="1">
    <citation type="submission" date="2022-07" db="EMBL/GenBank/DDBJ databases">
        <title>Evaluation of T. orientalis genome assembly methods using nanopore sequencing and analysis of variation between genomes.</title>
        <authorList>
            <person name="Yam J."/>
            <person name="Micallef M.L."/>
            <person name="Liu M."/>
            <person name="Djordjevic S.P."/>
            <person name="Bogema D.R."/>
            <person name="Jenkins C."/>
        </authorList>
    </citation>
    <scope>NUCLEOTIDE SEQUENCE</scope>
    <source>
        <strain evidence="2">Fish Creek</strain>
    </source>
</reference>
<gene>
    <name evidence="2" type="ORF">MACJ_002640</name>
</gene>
<dbReference type="Pfam" id="PF06677">
    <property type="entry name" value="Auto_anti-p27"/>
    <property type="match status" value="1"/>
</dbReference>
<dbReference type="Proteomes" id="UP000244803">
    <property type="component" value="Chromosome 4"/>
</dbReference>
<sequence length="160" mass="18070">MVDIDFDSHSRNDEITQKMAGLLLKGWTMLSDNCTMCTEVPLMRSRDGSSVCCKCSTLTPSNSRDKRNEVSHDDDVHTSRPDRYVPIGELNLNGIELNSIHSGNDKLVPNGVRPVENMLQKPNSNFEVGQLRLLEVQVNKLLYRYSNMLNSSDRTVDLDL</sequence>
<dbReference type="InterPro" id="IPR009563">
    <property type="entry name" value="SSSCA1"/>
</dbReference>
<protein>
    <submittedName>
        <fullName evidence="2">Uncharacterized protein</fullName>
    </submittedName>
</protein>
<dbReference type="PANTHER" id="PTHR16537">
    <property type="entry name" value="SJOEGREN SYNDROME/SCLERODERMA AUTOANTIGEN 1"/>
    <property type="match status" value="1"/>
</dbReference>
<organism evidence="2 3">
    <name type="scientific">Theileria orientalis</name>
    <dbReference type="NCBI Taxonomy" id="68886"/>
    <lineage>
        <taxon>Eukaryota</taxon>
        <taxon>Sar</taxon>
        <taxon>Alveolata</taxon>
        <taxon>Apicomplexa</taxon>
        <taxon>Aconoidasida</taxon>
        <taxon>Piroplasmida</taxon>
        <taxon>Theileriidae</taxon>
        <taxon>Theileria</taxon>
    </lineage>
</organism>
<name>A0A976QVM4_THEOR</name>
<dbReference type="InterPro" id="IPR051888">
    <property type="entry name" value="UPF0148_domain"/>
</dbReference>
<proteinExistence type="predicted"/>
<feature type="compositionally biased region" description="Basic and acidic residues" evidence="1">
    <location>
        <begin position="63"/>
        <end position="81"/>
    </location>
</feature>
<dbReference type="AlphaFoldDB" id="A0A976QVM4"/>
<evidence type="ECO:0000256" key="1">
    <source>
        <dbReference type="SAM" id="MobiDB-lite"/>
    </source>
</evidence>
<dbReference type="OrthoDB" id="28939at2759"/>
<accession>A0A976QVM4</accession>
<evidence type="ECO:0000313" key="2">
    <source>
        <dbReference type="EMBL" id="UKJ89390.1"/>
    </source>
</evidence>
<dbReference type="EMBL" id="CP056067">
    <property type="protein sequence ID" value="UKJ89390.1"/>
    <property type="molecule type" value="Genomic_DNA"/>
</dbReference>
<feature type="region of interest" description="Disordered" evidence="1">
    <location>
        <begin position="60"/>
        <end position="81"/>
    </location>
</feature>
<dbReference type="PANTHER" id="PTHR16537:SF1">
    <property type="entry name" value="PROTEIN ZNRD2"/>
    <property type="match status" value="1"/>
</dbReference>